<dbReference type="Pfam" id="PF03672">
    <property type="entry name" value="UPF0154"/>
    <property type="match status" value="1"/>
</dbReference>
<evidence type="ECO:0000256" key="4">
    <source>
        <dbReference type="ARBA" id="ARBA00022989"/>
    </source>
</evidence>
<protein>
    <submittedName>
        <fullName evidence="8">Uncharacterized protein</fullName>
    </submittedName>
</protein>
<reference evidence="8 9" key="1">
    <citation type="submission" date="2015-12" db="EMBL/GenBank/DDBJ databases">
        <title>Genome sequence of Aneurinibacillus soli.</title>
        <authorList>
            <person name="Lee J.S."/>
            <person name="Lee K.C."/>
            <person name="Kim K.K."/>
            <person name="Lee B.W."/>
        </authorList>
    </citation>
    <scope>NUCLEOTIDE SEQUENCE [LARGE SCALE GENOMIC DNA]</scope>
    <source>
        <strain evidence="8 9">CB4</strain>
    </source>
</reference>
<evidence type="ECO:0000256" key="1">
    <source>
        <dbReference type="ARBA" id="ARBA00004167"/>
    </source>
</evidence>
<dbReference type="KEGG" id="asoc:CB4_03909"/>
<evidence type="ECO:0000256" key="3">
    <source>
        <dbReference type="ARBA" id="ARBA00022692"/>
    </source>
</evidence>
<proteinExistence type="inferred from homology"/>
<evidence type="ECO:0000256" key="6">
    <source>
        <dbReference type="SAM" id="MobiDB-lite"/>
    </source>
</evidence>
<keyword evidence="5 7" id="KW-0472">Membrane</keyword>
<evidence type="ECO:0000313" key="9">
    <source>
        <dbReference type="Proteomes" id="UP000217696"/>
    </source>
</evidence>
<keyword evidence="3 7" id="KW-0812">Transmembrane</keyword>
<feature type="transmembrane region" description="Helical" evidence="7">
    <location>
        <begin position="6"/>
        <end position="26"/>
    </location>
</feature>
<dbReference type="GO" id="GO:0016020">
    <property type="term" value="C:membrane"/>
    <property type="evidence" value="ECO:0007669"/>
    <property type="project" value="UniProtKB-SubCell"/>
</dbReference>
<sequence>MWQYITPVLTLILGLAGGFAIGVWYLKNQMTNMQMDEKQIQQIARSMGMNLNQKQMNQLSRKMQTQPKSGAGKKKK</sequence>
<evidence type="ECO:0000313" key="8">
    <source>
        <dbReference type="EMBL" id="BAU29672.1"/>
    </source>
</evidence>
<dbReference type="OrthoDB" id="2991406at2"/>
<dbReference type="RefSeq" id="WP_096467328.1">
    <property type="nucleotide sequence ID" value="NZ_AP017312.1"/>
</dbReference>
<keyword evidence="9" id="KW-1185">Reference proteome</keyword>
<comment type="subcellular location">
    <subcellularLocation>
        <location evidence="1">Membrane</location>
        <topology evidence="1">Single-pass membrane protein</topology>
    </subcellularLocation>
</comment>
<accession>A0A0U4WN40</accession>
<comment type="similarity">
    <text evidence="2">Belongs to the UPF0154 family.</text>
</comment>
<dbReference type="EMBL" id="AP017312">
    <property type="protein sequence ID" value="BAU29672.1"/>
    <property type="molecule type" value="Genomic_DNA"/>
</dbReference>
<name>A0A0U4WN40_9BACL</name>
<dbReference type="Proteomes" id="UP000217696">
    <property type="component" value="Chromosome"/>
</dbReference>
<organism evidence="8 9">
    <name type="scientific">Aneurinibacillus soli</name>
    <dbReference type="NCBI Taxonomy" id="1500254"/>
    <lineage>
        <taxon>Bacteria</taxon>
        <taxon>Bacillati</taxon>
        <taxon>Bacillota</taxon>
        <taxon>Bacilli</taxon>
        <taxon>Bacillales</taxon>
        <taxon>Paenibacillaceae</taxon>
        <taxon>Aneurinibacillus group</taxon>
        <taxon>Aneurinibacillus</taxon>
    </lineage>
</organism>
<feature type="region of interest" description="Disordered" evidence="6">
    <location>
        <begin position="54"/>
        <end position="76"/>
    </location>
</feature>
<dbReference type="AlphaFoldDB" id="A0A0U4WN40"/>
<evidence type="ECO:0000256" key="5">
    <source>
        <dbReference type="ARBA" id="ARBA00023136"/>
    </source>
</evidence>
<feature type="compositionally biased region" description="Polar residues" evidence="6">
    <location>
        <begin position="54"/>
        <end position="68"/>
    </location>
</feature>
<evidence type="ECO:0000256" key="2">
    <source>
        <dbReference type="ARBA" id="ARBA00006694"/>
    </source>
</evidence>
<evidence type="ECO:0000256" key="7">
    <source>
        <dbReference type="SAM" id="Phobius"/>
    </source>
</evidence>
<keyword evidence="4 7" id="KW-1133">Transmembrane helix</keyword>
<gene>
    <name evidence="8" type="ORF">CB4_03909</name>
</gene>
<dbReference type="InterPro" id="IPR005359">
    <property type="entry name" value="UPF0154"/>
</dbReference>